<comment type="caution">
    <text evidence="6">The sequence shown here is derived from an EMBL/GenBank/DDBJ whole genome shotgun (WGS) entry which is preliminary data.</text>
</comment>
<evidence type="ECO:0000313" key="6">
    <source>
        <dbReference type="EMBL" id="GEP41494.1"/>
    </source>
</evidence>
<dbReference type="InterPro" id="IPR052362">
    <property type="entry name" value="HTH-GbsR_regulator"/>
</dbReference>
<evidence type="ECO:0000313" key="7">
    <source>
        <dbReference type="Proteomes" id="UP000321577"/>
    </source>
</evidence>
<sequence>MNDETPPPSPSWELSREEFIAQWGALGSNWGINRTMAQIHALLMTAPEPMYTDEIMERLSISRGNANTNIRELVGWGLVRLVVKKGERREYFEAEKDVWKMFITIAKERKRRELDPALAVLRKCAEETKSETGIAGRDFHQQMKELQEFVEFAMKVSDTVASMKHASALQWAMRLLS</sequence>
<keyword evidence="2 4" id="KW-0238">DNA-binding</keyword>
<proteinExistence type="inferred from homology"/>
<comment type="similarity">
    <text evidence="4">Belongs to the GbsR family.</text>
</comment>
<protein>
    <recommendedName>
        <fullName evidence="4">HTH-type transcriptional regulator</fullName>
    </recommendedName>
</protein>
<dbReference type="PANTHER" id="PTHR38465">
    <property type="entry name" value="HTH-TYPE TRANSCRIPTIONAL REGULATOR MJ1563-RELATED"/>
    <property type="match status" value="1"/>
</dbReference>
<dbReference type="Gene3D" id="1.10.10.10">
    <property type="entry name" value="Winged helix-like DNA-binding domain superfamily/Winged helix DNA-binding domain"/>
    <property type="match status" value="1"/>
</dbReference>
<dbReference type="InterPro" id="IPR026282">
    <property type="entry name" value="MJ1563"/>
</dbReference>
<dbReference type="Pfam" id="PF12802">
    <property type="entry name" value="MarR_2"/>
    <property type="match status" value="1"/>
</dbReference>
<dbReference type="EMBL" id="BKAG01000003">
    <property type="protein sequence ID" value="GEP41494.1"/>
    <property type="molecule type" value="Genomic_DNA"/>
</dbReference>
<dbReference type="SUPFAM" id="SSF46785">
    <property type="entry name" value="Winged helix' DNA-binding domain"/>
    <property type="match status" value="1"/>
</dbReference>
<dbReference type="OrthoDB" id="9792628at2"/>
<dbReference type="Proteomes" id="UP000321577">
    <property type="component" value="Unassembled WGS sequence"/>
</dbReference>
<evidence type="ECO:0000259" key="5">
    <source>
        <dbReference type="Pfam" id="PF12802"/>
    </source>
</evidence>
<evidence type="ECO:0000256" key="1">
    <source>
        <dbReference type="ARBA" id="ARBA00023015"/>
    </source>
</evidence>
<reference evidence="6 7" key="1">
    <citation type="submission" date="2019-07" db="EMBL/GenBank/DDBJ databases">
        <title>Whole genome shotgun sequence of Brevifollis gellanilyticus NBRC 108608.</title>
        <authorList>
            <person name="Hosoyama A."/>
            <person name="Uohara A."/>
            <person name="Ohji S."/>
            <person name="Ichikawa N."/>
        </authorList>
    </citation>
    <scope>NUCLEOTIDE SEQUENCE [LARGE SCALE GENOMIC DNA]</scope>
    <source>
        <strain evidence="6 7">NBRC 108608</strain>
    </source>
</reference>
<dbReference type="RefSeq" id="WP_146848951.1">
    <property type="nucleotide sequence ID" value="NZ_BKAG01000003.1"/>
</dbReference>
<dbReference type="AlphaFoldDB" id="A0A512M423"/>
<dbReference type="GO" id="GO:0003700">
    <property type="term" value="F:DNA-binding transcription factor activity"/>
    <property type="evidence" value="ECO:0007669"/>
    <property type="project" value="InterPro"/>
</dbReference>
<dbReference type="GO" id="GO:0003677">
    <property type="term" value="F:DNA binding"/>
    <property type="evidence" value="ECO:0007669"/>
    <property type="project" value="UniProtKB-UniRule"/>
</dbReference>
<dbReference type="InterPro" id="IPR036390">
    <property type="entry name" value="WH_DNA-bd_sf"/>
</dbReference>
<feature type="domain" description="HTH marR-type" evidence="5">
    <location>
        <begin position="31"/>
        <end position="89"/>
    </location>
</feature>
<dbReference type="InterPro" id="IPR036388">
    <property type="entry name" value="WH-like_DNA-bd_sf"/>
</dbReference>
<keyword evidence="1 4" id="KW-0805">Transcription regulation</keyword>
<accession>A0A512M423</accession>
<keyword evidence="7" id="KW-1185">Reference proteome</keyword>
<dbReference type="PANTHER" id="PTHR38465:SF1">
    <property type="entry name" value="HTH-TYPE TRANSCRIPTIONAL REGULATOR MJ1563-RELATED"/>
    <property type="match status" value="1"/>
</dbReference>
<name>A0A512M423_9BACT</name>
<evidence type="ECO:0000256" key="4">
    <source>
        <dbReference type="PIRNR" id="PIRNR006707"/>
    </source>
</evidence>
<evidence type="ECO:0000256" key="2">
    <source>
        <dbReference type="ARBA" id="ARBA00023125"/>
    </source>
</evidence>
<organism evidence="6 7">
    <name type="scientific">Brevifollis gellanilyticus</name>
    <dbReference type="NCBI Taxonomy" id="748831"/>
    <lineage>
        <taxon>Bacteria</taxon>
        <taxon>Pseudomonadati</taxon>
        <taxon>Verrucomicrobiota</taxon>
        <taxon>Verrucomicrobiia</taxon>
        <taxon>Verrucomicrobiales</taxon>
        <taxon>Verrucomicrobiaceae</taxon>
    </lineage>
</organism>
<evidence type="ECO:0000256" key="3">
    <source>
        <dbReference type="ARBA" id="ARBA00023163"/>
    </source>
</evidence>
<keyword evidence="3 4" id="KW-0804">Transcription</keyword>
<dbReference type="PIRSF" id="PIRSF006707">
    <property type="entry name" value="MJ1563"/>
    <property type="match status" value="1"/>
</dbReference>
<gene>
    <name evidence="6" type="ORF">BGE01nite_07850</name>
</gene>
<dbReference type="InterPro" id="IPR000835">
    <property type="entry name" value="HTH_MarR-typ"/>
</dbReference>